<proteinExistence type="predicted"/>
<evidence type="ECO:0000313" key="5">
    <source>
        <dbReference type="Proteomes" id="UP001598130"/>
    </source>
</evidence>
<dbReference type="Pfam" id="PF00072">
    <property type="entry name" value="Response_reg"/>
    <property type="match status" value="1"/>
</dbReference>
<dbReference type="InterPro" id="IPR011006">
    <property type="entry name" value="CheY-like_superfamily"/>
</dbReference>
<keyword evidence="5" id="KW-1185">Reference proteome</keyword>
<sequence>MSNSLPAFIDDAAVLFVDDNAICGLETSGILRDLGYQVLSLFDAAGAFAALARRQPLIALVTDVDLGPGSDGFDIARAARRVYPALPVVYISGTASARHVAEGVPGSEFVAKPCNPADVAGALARALGRIEA</sequence>
<dbReference type="Gene3D" id="3.40.50.2300">
    <property type="match status" value="1"/>
</dbReference>
<feature type="modified residue" description="4-aspartylphosphate" evidence="2">
    <location>
        <position position="63"/>
    </location>
</feature>
<dbReference type="SMART" id="SM00448">
    <property type="entry name" value="REC"/>
    <property type="match status" value="1"/>
</dbReference>
<accession>A0ABW6CTT1</accession>
<organism evidence="4 5">
    <name type="scientific">Phenylobacterium ferrooxidans</name>
    <dbReference type="NCBI Taxonomy" id="2982689"/>
    <lineage>
        <taxon>Bacteria</taxon>
        <taxon>Pseudomonadati</taxon>
        <taxon>Pseudomonadota</taxon>
        <taxon>Alphaproteobacteria</taxon>
        <taxon>Caulobacterales</taxon>
        <taxon>Caulobacteraceae</taxon>
        <taxon>Phenylobacterium</taxon>
    </lineage>
</organism>
<evidence type="ECO:0000256" key="1">
    <source>
        <dbReference type="ARBA" id="ARBA00022553"/>
    </source>
</evidence>
<dbReference type="InterPro" id="IPR050595">
    <property type="entry name" value="Bact_response_regulator"/>
</dbReference>
<feature type="domain" description="Response regulatory" evidence="3">
    <location>
        <begin position="13"/>
        <end position="127"/>
    </location>
</feature>
<keyword evidence="1 2" id="KW-0597">Phosphoprotein</keyword>
<dbReference type="SUPFAM" id="SSF52172">
    <property type="entry name" value="CheY-like"/>
    <property type="match status" value="1"/>
</dbReference>
<dbReference type="PROSITE" id="PS50110">
    <property type="entry name" value="RESPONSE_REGULATORY"/>
    <property type="match status" value="1"/>
</dbReference>
<evidence type="ECO:0000313" key="4">
    <source>
        <dbReference type="EMBL" id="MFD3265511.1"/>
    </source>
</evidence>
<dbReference type="RefSeq" id="WP_377370925.1">
    <property type="nucleotide sequence ID" value="NZ_JAOTJD010000034.1"/>
</dbReference>
<name>A0ABW6CTT1_9CAUL</name>
<dbReference type="PANTHER" id="PTHR44591:SF21">
    <property type="entry name" value="TWO-COMPONENT RESPONSE REGULATOR"/>
    <property type="match status" value="1"/>
</dbReference>
<evidence type="ECO:0000256" key="2">
    <source>
        <dbReference type="PROSITE-ProRule" id="PRU00169"/>
    </source>
</evidence>
<dbReference type="EMBL" id="JAOTJD010000034">
    <property type="protein sequence ID" value="MFD3265511.1"/>
    <property type="molecule type" value="Genomic_DNA"/>
</dbReference>
<comment type="caution">
    <text evidence="4">The sequence shown here is derived from an EMBL/GenBank/DDBJ whole genome shotgun (WGS) entry which is preliminary data.</text>
</comment>
<gene>
    <name evidence="4" type="ORF">OCL97_16255</name>
</gene>
<dbReference type="PANTHER" id="PTHR44591">
    <property type="entry name" value="STRESS RESPONSE REGULATOR PROTEIN 1"/>
    <property type="match status" value="1"/>
</dbReference>
<dbReference type="InterPro" id="IPR001789">
    <property type="entry name" value="Sig_transdc_resp-reg_receiver"/>
</dbReference>
<reference evidence="4 5" key="1">
    <citation type="submission" date="2022-09" db="EMBL/GenBank/DDBJ databases">
        <title>New species of Phenylobacterium.</title>
        <authorList>
            <person name="Mieszkin S."/>
        </authorList>
    </citation>
    <scope>NUCLEOTIDE SEQUENCE [LARGE SCALE GENOMIC DNA]</scope>
    <source>
        <strain evidence="4 5">HK31-G</strain>
    </source>
</reference>
<dbReference type="Proteomes" id="UP001598130">
    <property type="component" value="Unassembled WGS sequence"/>
</dbReference>
<protein>
    <submittedName>
        <fullName evidence="4">Response regulator</fullName>
    </submittedName>
</protein>
<evidence type="ECO:0000259" key="3">
    <source>
        <dbReference type="PROSITE" id="PS50110"/>
    </source>
</evidence>